<dbReference type="EMBL" id="JACEIK010001155">
    <property type="protein sequence ID" value="MCD7466568.1"/>
    <property type="molecule type" value="Genomic_DNA"/>
</dbReference>
<organism evidence="1 2">
    <name type="scientific">Datura stramonium</name>
    <name type="common">Jimsonweed</name>
    <name type="synonym">Common thornapple</name>
    <dbReference type="NCBI Taxonomy" id="4076"/>
    <lineage>
        <taxon>Eukaryota</taxon>
        <taxon>Viridiplantae</taxon>
        <taxon>Streptophyta</taxon>
        <taxon>Embryophyta</taxon>
        <taxon>Tracheophyta</taxon>
        <taxon>Spermatophyta</taxon>
        <taxon>Magnoliopsida</taxon>
        <taxon>eudicotyledons</taxon>
        <taxon>Gunneridae</taxon>
        <taxon>Pentapetalae</taxon>
        <taxon>asterids</taxon>
        <taxon>lamiids</taxon>
        <taxon>Solanales</taxon>
        <taxon>Solanaceae</taxon>
        <taxon>Solanoideae</taxon>
        <taxon>Datureae</taxon>
        <taxon>Datura</taxon>
    </lineage>
</organism>
<reference evidence="1 2" key="1">
    <citation type="journal article" date="2021" name="BMC Genomics">
        <title>Datura genome reveals duplications of psychoactive alkaloid biosynthetic genes and high mutation rate following tissue culture.</title>
        <authorList>
            <person name="Rajewski A."/>
            <person name="Carter-House D."/>
            <person name="Stajich J."/>
            <person name="Litt A."/>
        </authorList>
    </citation>
    <scope>NUCLEOTIDE SEQUENCE [LARGE SCALE GENOMIC DNA]</scope>
    <source>
        <strain evidence="1">AR-01</strain>
    </source>
</reference>
<proteinExistence type="predicted"/>
<protein>
    <submittedName>
        <fullName evidence="1">Uncharacterized protein</fullName>
    </submittedName>
</protein>
<dbReference type="Proteomes" id="UP000823775">
    <property type="component" value="Unassembled WGS sequence"/>
</dbReference>
<gene>
    <name evidence="1" type="ORF">HAX54_003396</name>
</gene>
<accession>A0ABS8T5Z6</accession>
<name>A0ABS8T5Z6_DATST</name>
<feature type="non-terminal residue" evidence="1">
    <location>
        <position position="68"/>
    </location>
</feature>
<evidence type="ECO:0000313" key="1">
    <source>
        <dbReference type="EMBL" id="MCD7466568.1"/>
    </source>
</evidence>
<evidence type="ECO:0000313" key="2">
    <source>
        <dbReference type="Proteomes" id="UP000823775"/>
    </source>
</evidence>
<keyword evidence="2" id="KW-1185">Reference proteome</keyword>
<sequence length="68" mass="7649">MSKSIDLDFPVHRPMIRAFSENLNSLVSKPDIMGDEIIPDSEKNRQYTAYSTGQSESCNKCNSHLTVT</sequence>
<comment type="caution">
    <text evidence="1">The sequence shown here is derived from an EMBL/GenBank/DDBJ whole genome shotgun (WGS) entry which is preliminary data.</text>
</comment>